<reference evidence="2 3" key="1">
    <citation type="journal article" date="2016" name="Nat. Commun.">
        <title>Thousands of microbial genomes shed light on interconnected biogeochemical processes in an aquifer system.</title>
        <authorList>
            <person name="Anantharaman K."/>
            <person name="Brown C.T."/>
            <person name="Hug L.A."/>
            <person name="Sharon I."/>
            <person name="Castelle C.J."/>
            <person name="Probst A.J."/>
            <person name="Thomas B.C."/>
            <person name="Singh A."/>
            <person name="Wilkins M.J."/>
            <person name="Karaoz U."/>
            <person name="Brodie E.L."/>
            <person name="Williams K.H."/>
            <person name="Hubbard S.S."/>
            <person name="Banfield J.F."/>
        </authorList>
    </citation>
    <scope>NUCLEOTIDE SEQUENCE [LARGE SCALE GENOMIC DNA]</scope>
</reference>
<keyword evidence="1" id="KW-0472">Membrane</keyword>
<gene>
    <name evidence="2" type="ORF">A3D08_03715</name>
</gene>
<evidence type="ECO:0000256" key="1">
    <source>
        <dbReference type="SAM" id="Phobius"/>
    </source>
</evidence>
<accession>A0A1F7HGJ6</accession>
<name>A0A1F7HGJ6_9BACT</name>
<keyword evidence="1" id="KW-0812">Transmembrane</keyword>
<dbReference type="Proteomes" id="UP000178098">
    <property type="component" value="Unassembled WGS sequence"/>
</dbReference>
<proteinExistence type="predicted"/>
<evidence type="ECO:0000313" key="3">
    <source>
        <dbReference type="Proteomes" id="UP000178098"/>
    </source>
</evidence>
<dbReference type="EMBL" id="MFZT01000029">
    <property type="protein sequence ID" value="OGK30341.1"/>
    <property type="molecule type" value="Genomic_DNA"/>
</dbReference>
<evidence type="ECO:0000313" key="2">
    <source>
        <dbReference type="EMBL" id="OGK30341.1"/>
    </source>
</evidence>
<organism evidence="2 3">
    <name type="scientific">Candidatus Roizmanbacteria bacterium RIFCSPHIGHO2_02_FULL_43_11</name>
    <dbReference type="NCBI Taxonomy" id="1802043"/>
    <lineage>
        <taxon>Bacteria</taxon>
        <taxon>Candidatus Roizmaniibacteriota</taxon>
    </lineage>
</organism>
<feature type="transmembrane region" description="Helical" evidence="1">
    <location>
        <begin position="69"/>
        <end position="89"/>
    </location>
</feature>
<dbReference type="AlphaFoldDB" id="A0A1F7HGJ6"/>
<comment type="caution">
    <text evidence="2">The sequence shown here is derived from an EMBL/GenBank/DDBJ whole genome shotgun (WGS) entry which is preliminary data.</text>
</comment>
<keyword evidence="1" id="KW-1133">Transmembrane helix</keyword>
<protein>
    <submittedName>
        <fullName evidence="2">Uncharacterized protein</fullName>
    </submittedName>
</protein>
<sequence length="100" mass="11378">MPRKTRKQKINAAKRRTEVPQLHTKVPHPAILNHIPPSHAPQAQVPVKEEVLVTPKTKDPLRAYTIRDVVKTVIVISVIFAGQVGIYLADKAGFRWSWWL</sequence>